<proteinExistence type="predicted"/>
<organism evidence="1 2">
    <name type="scientific">Scutellospora calospora</name>
    <dbReference type="NCBI Taxonomy" id="85575"/>
    <lineage>
        <taxon>Eukaryota</taxon>
        <taxon>Fungi</taxon>
        <taxon>Fungi incertae sedis</taxon>
        <taxon>Mucoromycota</taxon>
        <taxon>Glomeromycotina</taxon>
        <taxon>Glomeromycetes</taxon>
        <taxon>Diversisporales</taxon>
        <taxon>Gigasporaceae</taxon>
        <taxon>Scutellospora</taxon>
    </lineage>
</organism>
<dbReference type="Proteomes" id="UP000789860">
    <property type="component" value="Unassembled WGS sequence"/>
</dbReference>
<reference evidence="1" key="1">
    <citation type="submission" date="2021-06" db="EMBL/GenBank/DDBJ databases">
        <authorList>
            <person name="Kallberg Y."/>
            <person name="Tangrot J."/>
            <person name="Rosling A."/>
        </authorList>
    </citation>
    <scope>NUCLEOTIDE SEQUENCE</scope>
    <source>
        <strain evidence="1">AU212A</strain>
    </source>
</reference>
<evidence type="ECO:0000313" key="2">
    <source>
        <dbReference type="Proteomes" id="UP000789860"/>
    </source>
</evidence>
<accession>A0ACA9KQD9</accession>
<comment type="caution">
    <text evidence="1">The sequence shown here is derived from an EMBL/GenBank/DDBJ whole genome shotgun (WGS) entry which is preliminary data.</text>
</comment>
<feature type="non-terminal residue" evidence="1">
    <location>
        <position position="132"/>
    </location>
</feature>
<protein>
    <submittedName>
        <fullName evidence="1">7949_t:CDS:1</fullName>
    </submittedName>
</protein>
<dbReference type="EMBL" id="CAJVPM010002508">
    <property type="protein sequence ID" value="CAG8487536.1"/>
    <property type="molecule type" value="Genomic_DNA"/>
</dbReference>
<sequence>MPKILNKYYAVQVEYKKGIYKNWKDCKKQIHKYPDALYKKFNTKKQAKEYINEQNQEKNENFEQIWTDGCCENNGKIDAYAGIGVFFKDNDLRNLSEKLPGTKQTNNRTKIFAVIRAIKIFKNNQDIIINTD</sequence>
<gene>
    <name evidence="1" type="ORF">SCALOS_LOCUS2693</name>
</gene>
<name>A0ACA9KQD9_9GLOM</name>
<keyword evidence="2" id="KW-1185">Reference proteome</keyword>
<evidence type="ECO:0000313" key="1">
    <source>
        <dbReference type="EMBL" id="CAG8487536.1"/>
    </source>
</evidence>